<dbReference type="EC" id="3.2.2.-" evidence="6"/>
<sequence>MGMAIQESALERIHRCRTCREAVEAAAGSGDVEVDQEVARAAAASLPPPSEVAAACQFTRLPIRFDSLQAEVNAMALFHLLQFGSGFDSLLLTKMGRDAREVVQYGLLGMLVHGAPLESRQWMAAFAADQAFAFFNIDSTGERAGQGPLGAFTSLLREAVSETGKALAQSGHASLGALILAQLDRQAAAGQPPSAAALVAALAEAVPVFDDAGLYRGKQVYFYRKAQLLAAQLHLRFRGADPRFRFADMEQLAVNS</sequence>
<gene>
    <name evidence="7" type="ORF">CHLNCDRAFT_55749</name>
</gene>
<dbReference type="InterPro" id="IPR019438">
    <property type="entry name" value="Q_salvage"/>
</dbReference>
<dbReference type="OrthoDB" id="416777at2759"/>
<feature type="non-terminal residue" evidence="7">
    <location>
        <position position="256"/>
    </location>
</feature>
<comment type="catalytic activity">
    <reaction evidence="5 6">
        <text>queuosine 5'-phosphate + H2O = queuine + D-ribose 5-phosphate</text>
        <dbReference type="Rhea" id="RHEA:75387"/>
        <dbReference type="ChEBI" id="CHEBI:15377"/>
        <dbReference type="ChEBI" id="CHEBI:17433"/>
        <dbReference type="ChEBI" id="CHEBI:78346"/>
        <dbReference type="ChEBI" id="CHEBI:194371"/>
    </reaction>
    <physiologicalReaction direction="left-to-right" evidence="5 6">
        <dbReference type="Rhea" id="RHEA:75388"/>
    </physiologicalReaction>
</comment>
<comment type="function">
    <text evidence="6">Catalyzes the hydrolysis of queuosine 5'-phosphate, releasing the nucleobase queuine (q). Is required for salvage of queuine from exogenous queuosine (Q) that is imported and then converted to queuosine 5'-phosphate intracellularly.</text>
</comment>
<evidence type="ECO:0000256" key="2">
    <source>
        <dbReference type="ARBA" id="ARBA00035119"/>
    </source>
</evidence>
<evidence type="ECO:0000313" key="7">
    <source>
        <dbReference type="EMBL" id="EFN50556.1"/>
    </source>
</evidence>
<evidence type="ECO:0000313" key="8">
    <source>
        <dbReference type="Proteomes" id="UP000008141"/>
    </source>
</evidence>
<dbReference type="GeneID" id="17349989"/>
<evidence type="ECO:0000256" key="3">
    <source>
        <dbReference type="ARBA" id="ARBA00035306"/>
    </source>
</evidence>
<keyword evidence="8" id="KW-1185">Reference proteome</keyword>
<dbReference type="RefSeq" id="XP_005842688.1">
    <property type="nucleotide sequence ID" value="XM_005842631.1"/>
</dbReference>
<evidence type="ECO:0000256" key="1">
    <source>
        <dbReference type="ARBA" id="ARBA00022801"/>
    </source>
</evidence>
<dbReference type="Proteomes" id="UP000008141">
    <property type="component" value="Unassembled WGS sequence"/>
</dbReference>
<dbReference type="AlphaFoldDB" id="E1ZUD9"/>
<organism evidence="8">
    <name type="scientific">Chlorella variabilis</name>
    <name type="common">Green alga</name>
    <dbReference type="NCBI Taxonomy" id="554065"/>
    <lineage>
        <taxon>Eukaryota</taxon>
        <taxon>Viridiplantae</taxon>
        <taxon>Chlorophyta</taxon>
        <taxon>core chlorophytes</taxon>
        <taxon>Trebouxiophyceae</taxon>
        <taxon>Chlorellales</taxon>
        <taxon>Chlorellaceae</taxon>
        <taxon>Chlorella clade</taxon>
        <taxon>Chlorella</taxon>
    </lineage>
</organism>
<protein>
    <recommendedName>
        <fullName evidence="3 6">Queuosine 5'-phosphate N-glycosylase/hydrolase</fullName>
        <ecNumber evidence="6">3.2.2.-</ecNumber>
    </recommendedName>
    <alternativeName>
        <fullName evidence="4 6">Queuosine-nucleotide N-glycosylase/hydrolase</fullName>
    </alternativeName>
</protein>
<accession>E1ZUD9</accession>
<dbReference type="GO" id="GO:0006400">
    <property type="term" value="P:tRNA modification"/>
    <property type="evidence" value="ECO:0007669"/>
    <property type="project" value="TreeGrafter"/>
</dbReference>
<keyword evidence="1 6" id="KW-0378">Hydrolase</keyword>
<comment type="similarity">
    <text evidence="2 6">Belongs to the QNG1 protein family.</text>
</comment>
<dbReference type="PANTHER" id="PTHR21314:SF0">
    <property type="entry name" value="QUEUOSINE 5'-PHOSPHATE N-GLYCOSYLASE_HYDROLASE"/>
    <property type="match status" value="1"/>
</dbReference>
<evidence type="ECO:0000256" key="5">
    <source>
        <dbReference type="ARBA" id="ARBA00048204"/>
    </source>
</evidence>
<evidence type="ECO:0000256" key="6">
    <source>
        <dbReference type="RuleBase" id="RU365002"/>
    </source>
</evidence>
<dbReference type="GO" id="GO:0016787">
    <property type="term" value="F:hydrolase activity"/>
    <property type="evidence" value="ECO:0007669"/>
    <property type="project" value="UniProtKB-KW"/>
</dbReference>
<dbReference type="Pfam" id="PF10343">
    <property type="entry name" value="Q_salvage"/>
    <property type="match status" value="1"/>
</dbReference>
<proteinExistence type="inferred from homology"/>
<dbReference type="eggNOG" id="ENOG502RAW3">
    <property type="taxonomic scope" value="Eukaryota"/>
</dbReference>
<dbReference type="PANTHER" id="PTHR21314">
    <property type="entry name" value="QUEUOSINE 5'-PHOSPHATE N-GLYCOSYLASE_HYDROLASE-RELATED"/>
    <property type="match status" value="1"/>
</dbReference>
<dbReference type="EMBL" id="GL433974">
    <property type="protein sequence ID" value="EFN50556.1"/>
    <property type="molecule type" value="Genomic_DNA"/>
</dbReference>
<dbReference type="InParanoid" id="E1ZUD9"/>
<reference evidence="7 8" key="1">
    <citation type="journal article" date="2010" name="Plant Cell">
        <title>The Chlorella variabilis NC64A genome reveals adaptation to photosymbiosis, coevolution with viruses, and cryptic sex.</title>
        <authorList>
            <person name="Blanc G."/>
            <person name="Duncan G."/>
            <person name="Agarkova I."/>
            <person name="Borodovsky M."/>
            <person name="Gurnon J."/>
            <person name="Kuo A."/>
            <person name="Lindquist E."/>
            <person name="Lucas S."/>
            <person name="Pangilinan J."/>
            <person name="Polle J."/>
            <person name="Salamov A."/>
            <person name="Terry A."/>
            <person name="Yamada T."/>
            <person name="Dunigan D.D."/>
            <person name="Grigoriev I.V."/>
            <person name="Claverie J.M."/>
            <person name="Van Etten J.L."/>
        </authorList>
    </citation>
    <scope>NUCLEOTIDE SEQUENCE [LARGE SCALE GENOMIC DNA]</scope>
    <source>
        <strain evidence="7 8">NC64A</strain>
    </source>
</reference>
<evidence type="ECO:0000256" key="4">
    <source>
        <dbReference type="ARBA" id="ARBA00035393"/>
    </source>
</evidence>
<dbReference type="KEGG" id="cvr:CHLNCDRAFT_55749"/>
<name>E1ZUD9_CHLVA</name>